<dbReference type="GO" id="GO:0019752">
    <property type="term" value="P:carboxylic acid metabolic process"/>
    <property type="evidence" value="ECO:0007669"/>
    <property type="project" value="UniProtKB-ARBA"/>
</dbReference>
<dbReference type="GO" id="GO:0016853">
    <property type="term" value="F:isomerase activity"/>
    <property type="evidence" value="ECO:0007669"/>
    <property type="project" value="UniProtKB-ARBA"/>
</dbReference>
<dbReference type="FunFam" id="3.90.850.10:FF:000002">
    <property type="entry name" value="2-hydroxyhepta-2,4-diene-1,7-dioate isomerase"/>
    <property type="match status" value="1"/>
</dbReference>
<comment type="similarity">
    <text evidence="1">Belongs to the FAH family.</text>
</comment>
<accession>A0A975U3N9</accession>
<proteinExistence type="inferred from homology"/>
<evidence type="ECO:0000259" key="3">
    <source>
        <dbReference type="Pfam" id="PF01557"/>
    </source>
</evidence>
<dbReference type="PANTHER" id="PTHR42796">
    <property type="entry name" value="FUMARYLACETOACETATE HYDROLASE DOMAIN-CONTAINING PROTEIN 2A-RELATED"/>
    <property type="match status" value="1"/>
</dbReference>
<dbReference type="Pfam" id="PF01557">
    <property type="entry name" value="FAA_hydrolase"/>
    <property type="match status" value="1"/>
</dbReference>
<protein>
    <submittedName>
        <fullName evidence="4">Fumarylacetoacetate hydrolase family protein</fullName>
    </submittedName>
</protein>
<evidence type="ECO:0000256" key="1">
    <source>
        <dbReference type="ARBA" id="ARBA00010211"/>
    </source>
</evidence>
<reference evidence="4" key="1">
    <citation type="submission" date="2021-06" db="EMBL/GenBank/DDBJ databases">
        <title>Elioraea tepida, sp. nov., a moderately thermophilic aerobic anoxygenic phototrophic bacterium isolated from an alkaline siliceous hot spring mat community in Yellowstone National Park, WY, USA.</title>
        <authorList>
            <person name="Saini M.K."/>
            <person name="Yoshida S."/>
            <person name="Sebastian A."/>
            <person name="Hirose S."/>
            <person name="Hara E."/>
            <person name="Tamaki H."/>
            <person name="Soulier N.T."/>
            <person name="Albert I."/>
            <person name="Hanada S."/>
            <person name="Bryant D.A."/>
            <person name="Tank M."/>
        </authorList>
    </citation>
    <scope>NUCLEOTIDE SEQUENCE</scope>
    <source>
        <strain evidence="4">MS-P2</strain>
    </source>
</reference>
<feature type="domain" description="Fumarylacetoacetase-like C-terminal" evidence="3">
    <location>
        <begin position="90"/>
        <end position="301"/>
    </location>
</feature>
<dbReference type="InterPro" id="IPR051121">
    <property type="entry name" value="FAH"/>
</dbReference>
<dbReference type="InterPro" id="IPR011234">
    <property type="entry name" value="Fumarylacetoacetase-like_C"/>
</dbReference>
<dbReference type="EMBL" id="CP076448">
    <property type="protein sequence ID" value="QXM25710.1"/>
    <property type="molecule type" value="Genomic_DNA"/>
</dbReference>
<keyword evidence="2" id="KW-0479">Metal-binding</keyword>
<gene>
    <name evidence="4" type="ORF">KO353_05760</name>
</gene>
<dbReference type="GO" id="GO:0046872">
    <property type="term" value="F:metal ion binding"/>
    <property type="evidence" value="ECO:0007669"/>
    <property type="project" value="UniProtKB-KW"/>
</dbReference>
<keyword evidence="4" id="KW-0378">Hydrolase</keyword>
<dbReference type="RefSeq" id="WP_218286762.1">
    <property type="nucleotide sequence ID" value="NZ_CP076448.1"/>
</dbReference>
<evidence type="ECO:0000313" key="4">
    <source>
        <dbReference type="EMBL" id="QXM25710.1"/>
    </source>
</evidence>
<dbReference type="KEGG" id="elio:KO353_05760"/>
<keyword evidence="5" id="KW-1185">Reference proteome</keyword>
<dbReference type="GO" id="GO:0016787">
    <property type="term" value="F:hydrolase activity"/>
    <property type="evidence" value="ECO:0007669"/>
    <property type="project" value="UniProtKB-KW"/>
</dbReference>
<organism evidence="4 5">
    <name type="scientific">Elioraea tepida</name>
    <dbReference type="NCBI Taxonomy" id="2843330"/>
    <lineage>
        <taxon>Bacteria</taxon>
        <taxon>Pseudomonadati</taxon>
        <taxon>Pseudomonadota</taxon>
        <taxon>Alphaproteobacteria</taxon>
        <taxon>Acetobacterales</taxon>
        <taxon>Elioraeaceae</taxon>
        <taxon>Elioraea</taxon>
    </lineage>
</organism>
<evidence type="ECO:0000313" key="5">
    <source>
        <dbReference type="Proteomes" id="UP000694001"/>
    </source>
</evidence>
<dbReference type="Proteomes" id="UP000694001">
    <property type="component" value="Chromosome"/>
</dbReference>
<dbReference type="AlphaFoldDB" id="A0A975U3N9"/>
<name>A0A975U3N9_9PROT</name>
<dbReference type="PANTHER" id="PTHR42796:SF4">
    <property type="entry name" value="FUMARYLACETOACETATE HYDROLASE DOMAIN-CONTAINING PROTEIN 2A"/>
    <property type="match status" value="1"/>
</dbReference>
<sequence>MTTRLATIEANGPSLVALVRDDGSALDGLAAARAAGLDPAPLSDMVETIRAWASVGPGLRAAAADPPPGAVLPRGSFRLLAPIPRPRKNVFCVGRNDIEHVAEGDRVAGRETEVPKYPQFFTKPPTAVIGPDETVPSYAAITRLLDDEVELALVIGLSARDIPPERAFAHVFGDTIVNDIAARDLQRRHGQWFKGKGLDRSCPMGPWIVPADEIPSPPDLAISLTVNGETRQSSRTSQLIFDIPTIISLLSQGLTLETGDVIATGTPSGVGYAMTPPRALGPGDVVEAAVEGAGTLRTTIVA</sequence>
<evidence type="ECO:0000256" key="2">
    <source>
        <dbReference type="ARBA" id="ARBA00022723"/>
    </source>
</evidence>